<proteinExistence type="predicted"/>
<dbReference type="EMBL" id="JYIV01000026">
    <property type="protein sequence ID" value="KJL22262.1"/>
    <property type="molecule type" value="Genomic_DNA"/>
</dbReference>
<dbReference type="PATRIC" id="fig|82380.10.peg.2153"/>
<reference evidence="1 2" key="1">
    <citation type="submission" date="2015-02" db="EMBL/GenBank/DDBJ databases">
        <title>Draft genome sequences of ten Microbacterium spp. with emphasis on heavy metal contaminated environments.</title>
        <authorList>
            <person name="Corretto E."/>
        </authorList>
    </citation>
    <scope>NUCLEOTIDE SEQUENCE [LARGE SCALE GENOMIC DNA]</scope>
    <source>
        <strain evidence="1 2">BEL163</strain>
    </source>
</reference>
<comment type="caution">
    <text evidence="1">The sequence shown here is derived from an EMBL/GenBank/DDBJ whole genome shotgun (WGS) entry which is preliminary data.</text>
</comment>
<gene>
    <name evidence="1" type="ORF">RN51_02142</name>
</gene>
<accession>A0A0F0KN01</accession>
<dbReference type="RefSeq" id="WP_045263992.1">
    <property type="nucleotide sequence ID" value="NZ_JYIV01000026.1"/>
</dbReference>
<name>A0A0F0KN01_9MICO</name>
<dbReference type="OrthoDB" id="68692at2"/>
<evidence type="ECO:0000313" key="1">
    <source>
        <dbReference type="EMBL" id="KJL22262.1"/>
    </source>
</evidence>
<evidence type="ECO:0000313" key="2">
    <source>
        <dbReference type="Proteomes" id="UP000033725"/>
    </source>
</evidence>
<organism evidence="1 2">
    <name type="scientific">Microbacterium oxydans</name>
    <dbReference type="NCBI Taxonomy" id="82380"/>
    <lineage>
        <taxon>Bacteria</taxon>
        <taxon>Bacillati</taxon>
        <taxon>Actinomycetota</taxon>
        <taxon>Actinomycetes</taxon>
        <taxon>Micrococcales</taxon>
        <taxon>Microbacteriaceae</taxon>
        <taxon>Microbacterium</taxon>
    </lineage>
</organism>
<sequence>MPRSDWTPHRRDDGELLGWIHPAGDDWVPVDVLGRPVSAPTEWLEAEAALEEHGIAWLADPWMLEGESVLDGEAERPLRVRILEVTPDEDGVPGRIVVKIDDFGDMTRPATAQFVLAWPIPDRLRPPRADDPDPRTITG</sequence>
<dbReference type="AlphaFoldDB" id="A0A0F0KN01"/>
<protein>
    <submittedName>
        <fullName evidence="1">Uncharacterized protein</fullName>
    </submittedName>
</protein>
<dbReference type="Proteomes" id="UP000033725">
    <property type="component" value="Unassembled WGS sequence"/>
</dbReference>